<dbReference type="InterPro" id="IPR006115">
    <property type="entry name" value="6PGDH_NADP-bd"/>
</dbReference>
<organism evidence="3 4">
    <name type="scientific">Paracoccus albicereus</name>
    <dbReference type="NCBI Taxonomy" id="2922394"/>
    <lineage>
        <taxon>Bacteria</taxon>
        <taxon>Pseudomonadati</taxon>
        <taxon>Pseudomonadota</taxon>
        <taxon>Alphaproteobacteria</taxon>
        <taxon>Rhodobacterales</taxon>
        <taxon>Paracoccaceae</taxon>
        <taxon>Paracoccus</taxon>
    </lineage>
</organism>
<dbReference type="Pfam" id="PF09130">
    <property type="entry name" value="DUF1932"/>
    <property type="match status" value="1"/>
</dbReference>
<keyword evidence="4" id="KW-1185">Reference proteome</keyword>
<feature type="domain" description="6-phosphogluconate dehydrogenase NADP-binding" evidence="1">
    <location>
        <begin position="23"/>
        <end position="126"/>
    </location>
</feature>
<proteinExistence type="predicted"/>
<protein>
    <submittedName>
        <fullName evidence="3">DUF1932 domain-containing protein</fullName>
    </submittedName>
</protein>
<feature type="domain" description="Phosphogluconate dehydrogenase NAD-binding putative C-terminal" evidence="2">
    <location>
        <begin position="194"/>
        <end position="265"/>
    </location>
</feature>
<dbReference type="SUPFAM" id="SSF51735">
    <property type="entry name" value="NAD(P)-binding Rossmann-fold domains"/>
    <property type="match status" value="1"/>
</dbReference>
<dbReference type="InterPro" id="IPR008927">
    <property type="entry name" value="6-PGluconate_DH-like_C_sf"/>
</dbReference>
<evidence type="ECO:0000313" key="4">
    <source>
        <dbReference type="Proteomes" id="UP001203945"/>
    </source>
</evidence>
<name>A0ABT1MPW9_9RHOB</name>
<dbReference type="Pfam" id="PF03446">
    <property type="entry name" value="NAD_binding_2"/>
    <property type="match status" value="1"/>
</dbReference>
<dbReference type="Gene3D" id="1.10.1040.10">
    <property type="entry name" value="N-(1-d-carboxylethyl)-l-norvaline Dehydrogenase, domain 2"/>
    <property type="match status" value="1"/>
</dbReference>
<dbReference type="InterPro" id="IPR013328">
    <property type="entry name" value="6PGD_dom2"/>
</dbReference>
<dbReference type="InterPro" id="IPR036291">
    <property type="entry name" value="NAD(P)-bd_dom_sf"/>
</dbReference>
<sequence length="297" mass="31659">MTNASITFIGCGEAAGAFIEGWGSGAGIRAFDRKTEDAATATAKRADYDRLGVTGAADRAEALKDATAVFCTVTADQALTAARECAPLLPKGALWFDMNSCAPESKREASRVIEAAGGRYVDVAVMAPVYPKRHQVPLLIAGPHAEAGKDVLVSLNMAPRIAGENVGDASTIKMVRSVMIKGMEALTAECALAAVRAGVDEAVIGSLVQSFPGIDWPEQVAYNLERMTVHGQRRAAELEEVAVTLDDLGLPSDMARAIVQWQRRLGRTTPDQPVPDMEQGYRGMAQELLEGSDAWRK</sequence>
<reference evidence="3 4" key="1">
    <citation type="submission" date="2022-03" db="EMBL/GenBank/DDBJ databases">
        <authorList>
            <person name="He Y."/>
        </authorList>
    </citation>
    <scope>NUCLEOTIDE SEQUENCE [LARGE SCALE GENOMIC DNA]</scope>
    <source>
        <strain evidence="3 4">TK19116</strain>
    </source>
</reference>
<evidence type="ECO:0000259" key="2">
    <source>
        <dbReference type="Pfam" id="PF09130"/>
    </source>
</evidence>
<accession>A0ABT1MPW9</accession>
<gene>
    <name evidence="3" type="ORF">MLD63_07925</name>
</gene>
<dbReference type="Proteomes" id="UP001203945">
    <property type="component" value="Unassembled WGS sequence"/>
</dbReference>
<evidence type="ECO:0000259" key="1">
    <source>
        <dbReference type="Pfam" id="PF03446"/>
    </source>
</evidence>
<dbReference type="SUPFAM" id="SSF48179">
    <property type="entry name" value="6-phosphogluconate dehydrogenase C-terminal domain-like"/>
    <property type="match status" value="1"/>
</dbReference>
<dbReference type="RefSeq" id="WP_255329326.1">
    <property type="nucleotide sequence ID" value="NZ_JAKZEU010000002.1"/>
</dbReference>
<dbReference type="InterPro" id="IPR015814">
    <property type="entry name" value="Pgluconate_DH_NAD-bd_C"/>
</dbReference>
<evidence type="ECO:0000313" key="3">
    <source>
        <dbReference type="EMBL" id="MCQ0970350.1"/>
    </source>
</evidence>
<dbReference type="EMBL" id="JAKZEU010000002">
    <property type="protein sequence ID" value="MCQ0970350.1"/>
    <property type="molecule type" value="Genomic_DNA"/>
</dbReference>
<dbReference type="Gene3D" id="3.40.50.720">
    <property type="entry name" value="NAD(P)-binding Rossmann-like Domain"/>
    <property type="match status" value="1"/>
</dbReference>
<comment type="caution">
    <text evidence="3">The sequence shown here is derived from an EMBL/GenBank/DDBJ whole genome shotgun (WGS) entry which is preliminary data.</text>
</comment>